<accession>A0A9X2G1H5</accession>
<dbReference type="CDD" id="cd06550">
    <property type="entry name" value="TM_ABC_iron-siderophores_like"/>
    <property type="match status" value="1"/>
</dbReference>
<sequence>MPLERRYWLLAGVMGIAVSSILLLSSGPVMSDWRLPFIWLPGVLPDATDIQKTVLIDIRLPRLVLGLMVGAVLAQSGTAMQTLCRNPLADPGLIGISGGAAVFALAVIALGPEFGLQGQLWVSGAAFIGALLTTFVVYHLAGGRSGVHVATLLLAGVAINALAGSILGLLSYYANDDALRLMSFWQMGSLAGANWQQLPLGFLFMGVSCVALFIQRRAINTLLLGERQARYLGVNVGTLKRRIIFFVALGVGGAVALTGMIGFIGLIIPHIARMLVGANVRWLMPVSMLFGAAILVLTDWLAKTLVAPAELPIGIITAAIGAPFFIYLLMKQRRRFYA</sequence>
<dbReference type="PANTHER" id="PTHR30472:SF25">
    <property type="entry name" value="ABC TRANSPORTER PERMEASE PROTEIN MJ0876-RELATED"/>
    <property type="match status" value="1"/>
</dbReference>
<feature type="transmembrane region" description="Helical" evidence="8">
    <location>
        <begin position="120"/>
        <end position="141"/>
    </location>
</feature>
<feature type="transmembrane region" description="Helical" evidence="8">
    <location>
        <begin position="147"/>
        <end position="174"/>
    </location>
</feature>
<gene>
    <name evidence="9" type="ORF">NJR55_01405</name>
</gene>
<dbReference type="AlphaFoldDB" id="A0A9X2G1H5"/>
<evidence type="ECO:0000313" key="10">
    <source>
        <dbReference type="Proteomes" id="UP001139474"/>
    </source>
</evidence>
<evidence type="ECO:0000256" key="6">
    <source>
        <dbReference type="ARBA" id="ARBA00022989"/>
    </source>
</evidence>
<dbReference type="FunFam" id="1.10.3470.10:FF:000001">
    <property type="entry name" value="Vitamin B12 ABC transporter permease BtuC"/>
    <property type="match status" value="1"/>
</dbReference>
<evidence type="ECO:0000256" key="8">
    <source>
        <dbReference type="SAM" id="Phobius"/>
    </source>
</evidence>
<feature type="transmembrane region" description="Helical" evidence="8">
    <location>
        <begin position="195"/>
        <end position="214"/>
    </location>
</feature>
<dbReference type="Pfam" id="PF01032">
    <property type="entry name" value="FecCD"/>
    <property type="match status" value="1"/>
</dbReference>
<dbReference type="Proteomes" id="UP001139474">
    <property type="component" value="Unassembled WGS sequence"/>
</dbReference>
<keyword evidence="3" id="KW-0813">Transport</keyword>
<feature type="transmembrane region" description="Helical" evidence="8">
    <location>
        <begin position="243"/>
        <end position="268"/>
    </location>
</feature>
<comment type="similarity">
    <text evidence="2">Belongs to the binding-protein-dependent transport system permease family. FecCD subfamily.</text>
</comment>
<dbReference type="InterPro" id="IPR000522">
    <property type="entry name" value="ABC_transptr_permease_BtuC"/>
</dbReference>
<evidence type="ECO:0000256" key="1">
    <source>
        <dbReference type="ARBA" id="ARBA00004651"/>
    </source>
</evidence>
<evidence type="ECO:0000256" key="5">
    <source>
        <dbReference type="ARBA" id="ARBA00022692"/>
    </source>
</evidence>
<dbReference type="InterPro" id="IPR037294">
    <property type="entry name" value="ABC_BtuC-like"/>
</dbReference>
<name>A0A9X2G1H5_9GAMM</name>
<reference evidence="9" key="1">
    <citation type="submission" date="2022-06" db="EMBL/GenBank/DDBJ databases">
        <title>Idiomarina rhizosphaerae M1R2S28.</title>
        <authorList>
            <person name="Sun J.-Q."/>
            <person name="Li L.-F."/>
        </authorList>
    </citation>
    <scope>NUCLEOTIDE SEQUENCE</scope>
    <source>
        <strain evidence="9">M1R2S28</strain>
    </source>
</reference>
<evidence type="ECO:0000256" key="7">
    <source>
        <dbReference type="ARBA" id="ARBA00023136"/>
    </source>
</evidence>
<comment type="subcellular location">
    <subcellularLocation>
        <location evidence="1">Cell membrane</location>
        <topology evidence="1">Multi-pass membrane protein</topology>
    </subcellularLocation>
</comment>
<keyword evidence="6 8" id="KW-1133">Transmembrane helix</keyword>
<keyword evidence="7 8" id="KW-0472">Membrane</keyword>
<feature type="transmembrane region" description="Helical" evidence="8">
    <location>
        <begin position="313"/>
        <end position="330"/>
    </location>
</feature>
<dbReference type="GO" id="GO:0022857">
    <property type="term" value="F:transmembrane transporter activity"/>
    <property type="evidence" value="ECO:0007669"/>
    <property type="project" value="InterPro"/>
</dbReference>
<dbReference type="PANTHER" id="PTHR30472">
    <property type="entry name" value="FERRIC ENTEROBACTIN TRANSPORT SYSTEM PERMEASE PROTEIN"/>
    <property type="match status" value="1"/>
</dbReference>
<dbReference type="Gene3D" id="1.10.3470.10">
    <property type="entry name" value="ABC transporter involved in vitamin B12 uptake, BtuC"/>
    <property type="match status" value="1"/>
</dbReference>
<feature type="transmembrane region" description="Helical" evidence="8">
    <location>
        <begin position="6"/>
        <end position="24"/>
    </location>
</feature>
<keyword evidence="4" id="KW-1003">Cell membrane</keyword>
<feature type="transmembrane region" description="Helical" evidence="8">
    <location>
        <begin position="92"/>
        <end position="111"/>
    </location>
</feature>
<dbReference type="GO" id="GO:0033214">
    <property type="term" value="P:siderophore-iron import into cell"/>
    <property type="evidence" value="ECO:0007669"/>
    <property type="project" value="TreeGrafter"/>
</dbReference>
<dbReference type="EMBL" id="JAMZDE010000001">
    <property type="protein sequence ID" value="MCP1338238.1"/>
    <property type="molecule type" value="Genomic_DNA"/>
</dbReference>
<dbReference type="SUPFAM" id="SSF81345">
    <property type="entry name" value="ABC transporter involved in vitamin B12 uptake, BtuC"/>
    <property type="match status" value="1"/>
</dbReference>
<feature type="transmembrane region" description="Helical" evidence="8">
    <location>
        <begin position="280"/>
        <end position="301"/>
    </location>
</feature>
<evidence type="ECO:0000256" key="2">
    <source>
        <dbReference type="ARBA" id="ARBA00007935"/>
    </source>
</evidence>
<evidence type="ECO:0000313" key="9">
    <source>
        <dbReference type="EMBL" id="MCP1338238.1"/>
    </source>
</evidence>
<organism evidence="9 10">
    <name type="scientific">Idiomarina rhizosphaerae</name>
    <dbReference type="NCBI Taxonomy" id="2961572"/>
    <lineage>
        <taxon>Bacteria</taxon>
        <taxon>Pseudomonadati</taxon>
        <taxon>Pseudomonadota</taxon>
        <taxon>Gammaproteobacteria</taxon>
        <taxon>Alteromonadales</taxon>
        <taxon>Idiomarinaceae</taxon>
        <taxon>Idiomarina</taxon>
    </lineage>
</organism>
<keyword evidence="10" id="KW-1185">Reference proteome</keyword>
<dbReference type="GO" id="GO:0005886">
    <property type="term" value="C:plasma membrane"/>
    <property type="evidence" value="ECO:0007669"/>
    <property type="project" value="UniProtKB-SubCell"/>
</dbReference>
<evidence type="ECO:0000256" key="3">
    <source>
        <dbReference type="ARBA" id="ARBA00022448"/>
    </source>
</evidence>
<keyword evidence="5 8" id="KW-0812">Transmembrane</keyword>
<comment type="caution">
    <text evidence="9">The sequence shown here is derived from an EMBL/GenBank/DDBJ whole genome shotgun (WGS) entry which is preliminary data.</text>
</comment>
<protein>
    <submittedName>
        <fullName evidence="9">Iron ABC transporter permease</fullName>
    </submittedName>
</protein>
<proteinExistence type="inferred from homology"/>
<evidence type="ECO:0000256" key="4">
    <source>
        <dbReference type="ARBA" id="ARBA00022475"/>
    </source>
</evidence>
<dbReference type="RefSeq" id="WP_253617188.1">
    <property type="nucleotide sequence ID" value="NZ_JAMZDE010000001.1"/>
</dbReference>